<reference evidence="2 3" key="1">
    <citation type="submission" date="2018-06" db="EMBL/GenBank/DDBJ databases">
        <authorList>
            <consortium name="Pathogen Informatics"/>
            <person name="Doyle S."/>
        </authorList>
    </citation>
    <scope>NUCLEOTIDE SEQUENCE [LARGE SCALE GENOMIC DNA]</scope>
    <source>
        <strain evidence="2 3">NCTC11370</strain>
    </source>
</reference>
<protein>
    <submittedName>
        <fullName evidence="2">Uncharacterized protein</fullName>
    </submittedName>
</protein>
<evidence type="ECO:0000256" key="1">
    <source>
        <dbReference type="SAM" id="Phobius"/>
    </source>
</evidence>
<sequence>MTGLSVTTKADIDKLLKQYQLLLDEAEEIKFINKSLNKSYQNFYIGYLNYYDDLKKTDVINEKEGQKRKKELEQICTFLQKMNRLARNYETMSDMKELKLQVNNLFTEEVRKLPEKIAYYSLVCLLSFIYVASAILAVTLLTGAFTTPIPAVIFGLTVGTPLGVTAACMRAQADAFGKTYNFFRSYDPKPIKNAVDFMHTAECTWAHRFEEDYNNKTACLLQVK</sequence>
<dbReference type="AlphaFoldDB" id="A0A377GDT2"/>
<keyword evidence="3" id="KW-1185">Reference proteome</keyword>
<feature type="transmembrane region" description="Helical" evidence="1">
    <location>
        <begin position="117"/>
        <end position="143"/>
    </location>
</feature>
<name>A0A377GDT2_9GAMM</name>
<gene>
    <name evidence="2" type="ORF">NCTC11370_03064</name>
</gene>
<dbReference type="RefSeq" id="WP_019350269.1">
    <property type="nucleotide sequence ID" value="NZ_JAPHOO010000002.1"/>
</dbReference>
<evidence type="ECO:0000313" key="3">
    <source>
        <dbReference type="Proteomes" id="UP000254554"/>
    </source>
</evidence>
<evidence type="ECO:0000313" key="2">
    <source>
        <dbReference type="EMBL" id="STO22962.1"/>
    </source>
</evidence>
<dbReference type="OrthoDB" id="10018859at2"/>
<dbReference type="EMBL" id="UGGT01000001">
    <property type="protein sequence ID" value="STO22962.1"/>
    <property type="molecule type" value="Genomic_DNA"/>
</dbReference>
<dbReference type="GeneID" id="93293944"/>
<keyword evidence="1" id="KW-1133">Transmembrane helix</keyword>
<organism evidence="2 3">
    <name type="scientific">Fluoribacter dumoffii</name>
    <dbReference type="NCBI Taxonomy" id="463"/>
    <lineage>
        <taxon>Bacteria</taxon>
        <taxon>Pseudomonadati</taxon>
        <taxon>Pseudomonadota</taxon>
        <taxon>Gammaproteobacteria</taxon>
        <taxon>Legionellales</taxon>
        <taxon>Legionellaceae</taxon>
        <taxon>Fluoribacter</taxon>
    </lineage>
</organism>
<keyword evidence="1" id="KW-0812">Transmembrane</keyword>
<dbReference type="Proteomes" id="UP000254554">
    <property type="component" value="Unassembled WGS sequence"/>
</dbReference>
<feature type="transmembrane region" description="Helical" evidence="1">
    <location>
        <begin position="149"/>
        <end position="169"/>
    </location>
</feature>
<accession>A0A377GDT2</accession>
<keyword evidence="1" id="KW-0472">Membrane</keyword>
<proteinExistence type="predicted"/>